<sequence length="158" mass="17172">MGTELGELDFVYGRFSREPAANEIVSAEGLSNSLLARLRLNVLSQQVRVMELLNEQVSFYDEDYDVFSAIVGQNSNALHPEEQLIINAGVGSFARKAVAGIRINGRLVAIGPDGQAVDSIRVGSTAGSYSIPVGIGFTDQDGKRRTVTKEVEYRVLRP</sequence>
<comment type="caution">
    <text evidence="1">The sequence shown here is derived from an EMBL/GenBank/DDBJ whole genome shotgun (WGS) entry which is preliminary data.</text>
</comment>
<keyword evidence="2" id="KW-1185">Reference proteome</keyword>
<dbReference type="EMBL" id="BAABGY010000001">
    <property type="protein sequence ID" value="GAA4317914.1"/>
    <property type="molecule type" value="Genomic_DNA"/>
</dbReference>
<accession>A0ABP8G5Q5</accession>
<evidence type="ECO:0000313" key="2">
    <source>
        <dbReference type="Proteomes" id="UP001501725"/>
    </source>
</evidence>
<dbReference type="Proteomes" id="UP001501725">
    <property type="component" value="Unassembled WGS sequence"/>
</dbReference>
<reference evidence="2" key="1">
    <citation type="journal article" date="2019" name="Int. J. Syst. Evol. Microbiol.">
        <title>The Global Catalogue of Microorganisms (GCM) 10K type strain sequencing project: providing services to taxonomists for standard genome sequencing and annotation.</title>
        <authorList>
            <consortium name="The Broad Institute Genomics Platform"/>
            <consortium name="The Broad Institute Genome Sequencing Center for Infectious Disease"/>
            <person name="Wu L."/>
            <person name="Ma J."/>
        </authorList>
    </citation>
    <scope>NUCLEOTIDE SEQUENCE [LARGE SCALE GENOMIC DNA]</scope>
    <source>
        <strain evidence="2">JCM 17919</strain>
    </source>
</reference>
<evidence type="ECO:0000313" key="1">
    <source>
        <dbReference type="EMBL" id="GAA4317914.1"/>
    </source>
</evidence>
<name>A0ABP8G5Q5_9BACT</name>
<gene>
    <name evidence="1" type="ORF">GCM10023184_01790</name>
</gene>
<proteinExistence type="predicted"/>
<organism evidence="1 2">
    <name type="scientific">Flaviaesturariibacter amylovorans</name>
    <dbReference type="NCBI Taxonomy" id="1084520"/>
    <lineage>
        <taxon>Bacteria</taxon>
        <taxon>Pseudomonadati</taxon>
        <taxon>Bacteroidota</taxon>
        <taxon>Chitinophagia</taxon>
        <taxon>Chitinophagales</taxon>
        <taxon>Chitinophagaceae</taxon>
        <taxon>Flaviaestuariibacter</taxon>
    </lineage>
</organism>
<protein>
    <submittedName>
        <fullName evidence="1">Uncharacterized protein</fullName>
    </submittedName>
</protein>